<keyword evidence="3" id="KW-0808">Transferase</keyword>
<proteinExistence type="predicted"/>
<keyword evidence="1" id="KW-0547">Nucleotide-binding</keyword>
<comment type="caution">
    <text evidence="3">The sequence shown here is derived from an EMBL/GenBank/DDBJ whole genome shotgun (WGS) entry which is preliminary data.</text>
</comment>
<name>A0A3B9QT09_9CORY</name>
<evidence type="ECO:0000313" key="3">
    <source>
        <dbReference type="EMBL" id="HAF72105.1"/>
    </source>
</evidence>
<evidence type="ECO:0000313" key="4">
    <source>
        <dbReference type="Proteomes" id="UP000260925"/>
    </source>
</evidence>
<feature type="non-terminal residue" evidence="3">
    <location>
        <position position="1"/>
    </location>
</feature>
<evidence type="ECO:0000256" key="2">
    <source>
        <dbReference type="ARBA" id="ARBA00022840"/>
    </source>
</evidence>
<dbReference type="GO" id="GO:0004140">
    <property type="term" value="F:dephospho-CoA kinase activity"/>
    <property type="evidence" value="ECO:0007669"/>
    <property type="project" value="InterPro"/>
</dbReference>
<dbReference type="AlphaFoldDB" id="A0A3B9QT09"/>
<evidence type="ECO:0000256" key="1">
    <source>
        <dbReference type="ARBA" id="ARBA00022741"/>
    </source>
</evidence>
<protein>
    <submittedName>
        <fullName evidence="3">Dephospho-CoA kinase</fullName>
    </submittedName>
</protein>
<keyword evidence="3" id="KW-0418">Kinase</keyword>
<dbReference type="PROSITE" id="PS51219">
    <property type="entry name" value="DPCK"/>
    <property type="match status" value="1"/>
</dbReference>
<reference evidence="3 4" key="1">
    <citation type="journal article" date="2018" name="Nat. Biotechnol.">
        <title>A standardized bacterial taxonomy based on genome phylogeny substantially revises the tree of life.</title>
        <authorList>
            <person name="Parks D.H."/>
            <person name="Chuvochina M."/>
            <person name="Waite D.W."/>
            <person name="Rinke C."/>
            <person name="Skarshewski A."/>
            <person name="Chaumeil P.A."/>
            <person name="Hugenholtz P."/>
        </authorList>
    </citation>
    <scope>NUCLEOTIDE SEQUENCE [LARGE SCALE GENOMIC DNA]</scope>
    <source>
        <strain evidence="3">UBA9851</strain>
    </source>
</reference>
<dbReference type="GO" id="GO:0015937">
    <property type="term" value="P:coenzyme A biosynthetic process"/>
    <property type="evidence" value="ECO:0007669"/>
    <property type="project" value="InterPro"/>
</dbReference>
<keyword evidence="2" id="KW-0067">ATP-binding</keyword>
<dbReference type="InterPro" id="IPR001977">
    <property type="entry name" value="Depp_CoAkinase"/>
</dbReference>
<organism evidence="3 4">
    <name type="scientific">Corynebacterium variabile</name>
    <dbReference type="NCBI Taxonomy" id="1727"/>
    <lineage>
        <taxon>Bacteria</taxon>
        <taxon>Bacillati</taxon>
        <taxon>Actinomycetota</taxon>
        <taxon>Actinomycetes</taxon>
        <taxon>Mycobacteriales</taxon>
        <taxon>Corynebacteriaceae</taxon>
        <taxon>Corynebacterium</taxon>
    </lineage>
</organism>
<dbReference type="InterPro" id="IPR027417">
    <property type="entry name" value="P-loop_NTPase"/>
</dbReference>
<gene>
    <name evidence="3" type="ORF">DCL06_03430</name>
</gene>
<dbReference type="GO" id="GO:0005524">
    <property type="term" value="F:ATP binding"/>
    <property type="evidence" value="ECO:0007669"/>
    <property type="project" value="UniProtKB-KW"/>
</dbReference>
<accession>A0A3B9QT09</accession>
<dbReference type="Gene3D" id="3.40.50.300">
    <property type="entry name" value="P-loop containing nucleotide triphosphate hydrolases"/>
    <property type="match status" value="1"/>
</dbReference>
<dbReference type="EMBL" id="DMDD01000077">
    <property type="protein sequence ID" value="HAF72105.1"/>
    <property type="molecule type" value="Genomic_DNA"/>
</dbReference>
<dbReference type="Proteomes" id="UP000260925">
    <property type="component" value="Unassembled WGS sequence"/>
</dbReference>
<sequence length="50" mass="5596">DGEDARRRIAAQISRETRLAAADVVLDNSQDVASLVSQVDEFWARLTHRS</sequence>
<dbReference type="SUPFAM" id="SSF52540">
    <property type="entry name" value="P-loop containing nucleoside triphosphate hydrolases"/>
    <property type="match status" value="1"/>
</dbReference>